<accession>F7VDK3</accession>
<name>F7VDK3_9PROT</name>
<proteinExistence type="predicted"/>
<dbReference type="AlphaFoldDB" id="F7VDK3"/>
<protein>
    <submittedName>
        <fullName evidence="1">Uncharacterized protein</fullName>
    </submittedName>
</protein>
<dbReference type="EMBL" id="BABS01000034">
    <property type="protein sequence ID" value="GAA08448.1"/>
    <property type="molecule type" value="Genomic_DNA"/>
</dbReference>
<evidence type="ECO:0000313" key="2">
    <source>
        <dbReference type="Proteomes" id="UP000004319"/>
    </source>
</evidence>
<organism evidence="1 2">
    <name type="scientific">Acetobacter tropicalis NBRC 101654</name>
    <dbReference type="NCBI Taxonomy" id="749388"/>
    <lineage>
        <taxon>Bacteria</taxon>
        <taxon>Pseudomonadati</taxon>
        <taxon>Pseudomonadota</taxon>
        <taxon>Alphaproteobacteria</taxon>
        <taxon>Acetobacterales</taxon>
        <taxon>Acetobacteraceae</taxon>
        <taxon>Acetobacter</taxon>
    </lineage>
</organism>
<dbReference type="Proteomes" id="UP000004319">
    <property type="component" value="Unassembled WGS sequence"/>
</dbReference>
<sequence length="44" mass="5061">MTFLRHRRDSTSETPPLLYALQATIFKERAKVGRSKSARTVKVI</sequence>
<comment type="caution">
    <text evidence="1">The sequence shown here is derived from an EMBL/GenBank/DDBJ whole genome shotgun (WGS) entry which is preliminary data.</text>
</comment>
<gene>
    <name evidence="1" type="ORF">ATPR_1452</name>
</gene>
<evidence type="ECO:0000313" key="1">
    <source>
        <dbReference type="EMBL" id="GAA08448.1"/>
    </source>
</evidence>
<reference evidence="1 2" key="1">
    <citation type="journal article" date="2011" name="Biochem. Biophys. Res. Commun.">
        <title>Increased number of Arginine-based salt bridges contributes to the thermotolerance of thermotolerant acetic acid bacteria, Acetobacter tropicalis SKU1100.</title>
        <authorList>
            <person name="Matsutani M."/>
            <person name="Hirakawa H."/>
            <person name="Nishikura M."/>
            <person name="Soemphol W."/>
            <person name="Ali I.A.I."/>
            <person name="Yakushi T."/>
            <person name="Matsushita K."/>
        </authorList>
    </citation>
    <scope>NUCLEOTIDE SEQUENCE [LARGE SCALE GENOMIC DNA]</scope>
    <source>
        <strain evidence="1 2">NBRC 101654</strain>
    </source>
</reference>